<dbReference type="InterPro" id="IPR005914">
    <property type="entry name" value="Acac_CoA_synth"/>
</dbReference>
<dbReference type="InterPro" id="IPR042099">
    <property type="entry name" value="ANL_N_sf"/>
</dbReference>
<dbReference type="InterPro" id="IPR032387">
    <property type="entry name" value="ACAS_N"/>
</dbReference>
<dbReference type="Gene3D" id="3.40.50.12780">
    <property type="entry name" value="N-terminal domain of ligase-like"/>
    <property type="match status" value="1"/>
</dbReference>
<dbReference type="InterPro" id="IPR000873">
    <property type="entry name" value="AMP-dep_synth/lig_dom"/>
</dbReference>
<evidence type="ECO:0000256" key="3">
    <source>
        <dbReference type="ARBA" id="ARBA00022741"/>
    </source>
</evidence>
<dbReference type="Gene3D" id="3.30.300.30">
    <property type="match status" value="1"/>
</dbReference>
<proteinExistence type="inferred from homology"/>
<dbReference type="InterPro" id="IPR020845">
    <property type="entry name" value="AMP-binding_CS"/>
</dbReference>
<keyword evidence="8" id="KW-1185">Reference proteome</keyword>
<dbReference type="EC" id="6.2.1.16" evidence="7"/>
<evidence type="ECO:0000256" key="4">
    <source>
        <dbReference type="ARBA" id="ARBA00022840"/>
    </source>
</evidence>
<sequence>MSTAGAEQPLWSPEQGCGAPSNLESFIDHLRVTRGLDISDYQGLWEWSVAEIAEFWAAIWEYFDLDCVSGYDEVLSVDALPGAQWFSGARINFADHLLRGGSRATPAVIVVDESGNTTTLTWDELRQKVSALATALDGLGVAAGDVVAGYLPNSAEAVIAFLAAASLGAVWSVVGLDYAAPAVVDRFAQLRPTVLIAATGYRYNGVLHDRADAIDTLASALADSVIATVVVGREGCRLPATRVLQWDDLTVPSPNPVTPLVVDFDHPLWVLFTSGTTGIPKGLVHSHGGILVEMLKQLALHWDVTASDRVFWYTSTSWVMWNLQVSTLLLGGSIVCYDGSPTYPDVAAMWRLVAAHQVTFFGTSPGYLHASAKAGLTPGTDFDLTALRALGCTGSPLAPDVHRWALEHVGKKPVWSMSGGTDVASAFAGGAPNAPVWAGELSTRCLAVAAQSWDERGTPVAAGEVGELVITRPMPSMPIRLWNDTTGERYRTTYFGMFPDAWRQGDWVTITARGSVVIHGRSDATLNRNGIRMGSADIYAAVETFPQVTESLVVGVDRTDGSYWMPLFVTLAPQCHLDESLIAQMKLAIGQRASPRHIPDDIIAVRGIPHTRTGKKLEVPVKRMLQGAAAAAVVSPDAVDDASLFDDFAEIARTAGQSPQRVATF</sequence>
<evidence type="ECO:0000259" key="6">
    <source>
        <dbReference type="Pfam" id="PF16177"/>
    </source>
</evidence>
<name>A0ABT3C9L3_9MYCO</name>
<dbReference type="PANTHER" id="PTHR42921">
    <property type="entry name" value="ACETOACETYL-COA SYNTHETASE"/>
    <property type="match status" value="1"/>
</dbReference>
<accession>A0ABT3C9L3</accession>
<evidence type="ECO:0000313" key="8">
    <source>
        <dbReference type="Proteomes" id="UP001526201"/>
    </source>
</evidence>
<feature type="domain" description="Acetyl-coenzyme A synthetase N-terminal" evidence="6">
    <location>
        <begin position="41"/>
        <end position="94"/>
    </location>
</feature>
<dbReference type="EMBL" id="JACKTY010000020">
    <property type="protein sequence ID" value="MCV7226165.1"/>
    <property type="molecule type" value="Genomic_DNA"/>
</dbReference>
<evidence type="ECO:0000313" key="7">
    <source>
        <dbReference type="EMBL" id="MCV7226165.1"/>
    </source>
</evidence>
<dbReference type="InterPro" id="IPR045851">
    <property type="entry name" value="AMP-bd_C_sf"/>
</dbReference>
<evidence type="ECO:0000259" key="5">
    <source>
        <dbReference type="Pfam" id="PF00501"/>
    </source>
</evidence>
<dbReference type="RefSeq" id="WP_264066993.1">
    <property type="nucleotide sequence ID" value="NZ_JACKTY010000020.1"/>
</dbReference>
<dbReference type="SUPFAM" id="SSF56801">
    <property type="entry name" value="Acetyl-CoA synthetase-like"/>
    <property type="match status" value="1"/>
</dbReference>
<comment type="caution">
    <text evidence="7">The sequence shown here is derived from an EMBL/GenBank/DDBJ whole genome shotgun (WGS) entry which is preliminary data.</text>
</comment>
<dbReference type="GO" id="GO:0030729">
    <property type="term" value="F:acetoacetate-CoA ligase activity"/>
    <property type="evidence" value="ECO:0007669"/>
    <property type="project" value="UniProtKB-EC"/>
</dbReference>
<dbReference type="NCBIfam" id="TIGR01217">
    <property type="entry name" value="ac_ac_CoA_syn"/>
    <property type="match status" value="1"/>
</dbReference>
<dbReference type="Pfam" id="PF16177">
    <property type="entry name" value="ACAS_N"/>
    <property type="match status" value="1"/>
</dbReference>
<protein>
    <submittedName>
        <fullName evidence="7">Acetoacetate--CoA ligase</fullName>
        <ecNumber evidence="7">6.2.1.16</ecNumber>
    </submittedName>
</protein>
<keyword evidence="4" id="KW-0067">ATP-binding</keyword>
<keyword evidence="3" id="KW-0547">Nucleotide-binding</keyword>
<dbReference type="PROSITE" id="PS00455">
    <property type="entry name" value="AMP_BINDING"/>
    <property type="match status" value="1"/>
</dbReference>
<reference evidence="7 8" key="1">
    <citation type="journal article" date="2022" name="BMC Genomics">
        <title>Comparative genome analysis of mycobacteria focusing on tRNA and non-coding RNA.</title>
        <authorList>
            <person name="Behra P.R.K."/>
            <person name="Pettersson B.M.F."/>
            <person name="Ramesh M."/>
            <person name="Das S."/>
            <person name="Dasgupta S."/>
            <person name="Kirsebom L.A."/>
        </authorList>
    </citation>
    <scope>NUCLEOTIDE SEQUENCE [LARGE SCALE GENOMIC DNA]</scope>
    <source>
        <strain evidence="7 8">DSM 44078</strain>
    </source>
</reference>
<evidence type="ECO:0000256" key="1">
    <source>
        <dbReference type="ARBA" id="ARBA00006432"/>
    </source>
</evidence>
<gene>
    <name evidence="7" type="ORF">H7J73_08990</name>
</gene>
<feature type="domain" description="AMP-dependent synthetase/ligase" evidence="5">
    <location>
        <begin position="108"/>
        <end position="473"/>
    </location>
</feature>
<dbReference type="Proteomes" id="UP001526201">
    <property type="component" value="Unassembled WGS sequence"/>
</dbReference>
<organism evidence="7 8">
    <name type="scientific">Mycolicibacterium komossense</name>
    <dbReference type="NCBI Taxonomy" id="1779"/>
    <lineage>
        <taxon>Bacteria</taxon>
        <taxon>Bacillati</taxon>
        <taxon>Actinomycetota</taxon>
        <taxon>Actinomycetes</taxon>
        <taxon>Mycobacteriales</taxon>
        <taxon>Mycobacteriaceae</taxon>
        <taxon>Mycolicibacterium</taxon>
    </lineage>
</organism>
<evidence type="ECO:0000256" key="2">
    <source>
        <dbReference type="ARBA" id="ARBA00022598"/>
    </source>
</evidence>
<dbReference type="PANTHER" id="PTHR42921:SF1">
    <property type="entry name" value="ACETOACETYL-COA SYNTHETASE"/>
    <property type="match status" value="1"/>
</dbReference>
<comment type="similarity">
    <text evidence="1">Belongs to the ATP-dependent AMP-binding enzyme family.</text>
</comment>
<dbReference type="NCBIfam" id="NF002937">
    <property type="entry name" value="PRK03584.1"/>
    <property type="match status" value="1"/>
</dbReference>
<keyword evidence="2 7" id="KW-0436">Ligase</keyword>
<dbReference type="Pfam" id="PF00501">
    <property type="entry name" value="AMP-binding"/>
    <property type="match status" value="1"/>
</dbReference>